<evidence type="ECO:0000256" key="2">
    <source>
        <dbReference type="SAM" id="SignalP"/>
    </source>
</evidence>
<evidence type="ECO:0000256" key="1">
    <source>
        <dbReference type="SAM" id="MobiDB-lite"/>
    </source>
</evidence>
<keyword evidence="4" id="KW-1185">Reference proteome</keyword>
<name>A0AAW2FWG4_9HYME</name>
<feature type="region of interest" description="Disordered" evidence="1">
    <location>
        <begin position="70"/>
        <end position="103"/>
    </location>
</feature>
<dbReference type="Proteomes" id="UP001430953">
    <property type="component" value="Unassembled WGS sequence"/>
</dbReference>
<evidence type="ECO:0000313" key="4">
    <source>
        <dbReference type="Proteomes" id="UP001430953"/>
    </source>
</evidence>
<reference evidence="3 4" key="1">
    <citation type="submission" date="2023-03" db="EMBL/GenBank/DDBJ databases">
        <title>High recombination rates correlate with genetic variation in Cardiocondyla obscurior ants.</title>
        <authorList>
            <person name="Errbii M."/>
        </authorList>
    </citation>
    <scope>NUCLEOTIDE SEQUENCE [LARGE SCALE GENOMIC DNA]</scope>
    <source>
        <strain evidence="3">Alpha-2009</strain>
        <tissue evidence="3">Whole body</tissue>
    </source>
</reference>
<evidence type="ECO:0008006" key="5">
    <source>
        <dbReference type="Google" id="ProtNLM"/>
    </source>
</evidence>
<protein>
    <recommendedName>
        <fullName evidence="5">Secreted protein</fullName>
    </recommendedName>
</protein>
<feature type="compositionally biased region" description="Basic and acidic residues" evidence="1">
    <location>
        <begin position="81"/>
        <end position="97"/>
    </location>
</feature>
<sequence length="207" mass="22265">MLNLKLFFFLFFFLSNQAWVTTAPTVRMRCTLGSGDSTLRADPSWPRCRWKKKRREKGWAGWVCFSSDDDDDGDGGDDDGRDGGRDDGHDGDGDGDRASSGLQRRVTARQIGHACGITAAGQAGDAAAAAAAVMIVTATGRGARLSSGRRCRGYGGQLQLDQHHVVAHTLSEICPSASISAGRGKEPWMLNLPGRMPSHATLYKLLI</sequence>
<comment type="caution">
    <text evidence="3">The sequence shown here is derived from an EMBL/GenBank/DDBJ whole genome shotgun (WGS) entry which is preliminary data.</text>
</comment>
<keyword evidence="2" id="KW-0732">Signal</keyword>
<accession>A0AAW2FWG4</accession>
<evidence type="ECO:0000313" key="3">
    <source>
        <dbReference type="EMBL" id="KAL0118290.1"/>
    </source>
</evidence>
<feature type="chain" id="PRO_5043856253" description="Secreted protein" evidence="2">
    <location>
        <begin position="19"/>
        <end position="207"/>
    </location>
</feature>
<feature type="compositionally biased region" description="Acidic residues" evidence="1">
    <location>
        <begin position="70"/>
        <end position="80"/>
    </location>
</feature>
<organism evidence="3 4">
    <name type="scientific">Cardiocondyla obscurior</name>
    <dbReference type="NCBI Taxonomy" id="286306"/>
    <lineage>
        <taxon>Eukaryota</taxon>
        <taxon>Metazoa</taxon>
        <taxon>Ecdysozoa</taxon>
        <taxon>Arthropoda</taxon>
        <taxon>Hexapoda</taxon>
        <taxon>Insecta</taxon>
        <taxon>Pterygota</taxon>
        <taxon>Neoptera</taxon>
        <taxon>Endopterygota</taxon>
        <taxon>Hymenoptera</taxon>
        <taxon>Apocrita</taxon>
        <taxon>Aculeata</taxon>
        <taxon>Formicoidea</taxon>
        <taxon>Formicidae</taxon>
        <taxon>Myrmicinae</taxon>
        <taxon>Cardiocondyla</taxon>
    </lineage>
</organism>
<dbReference type="EMBL" id="JADYXP020000008">
    <property type="protein sequence ID" value="KAL0118290.1"/>
    <property type="molecule type" value="Genomic_DNA"/>
</dbReference>
<feature type="signal peptide" evidence="2">
    <location>
        <begin position="1"/>
        <end position="18"/>
    </location>
</feature>
<proteinExistence type="predicted"/>
<gene>
    <name evidence="3" type="ORF">PUN28_009144</name>
</gene>
<dbReference type="AlphaFoldDB" id="A0AAW2FWG4"/>